<evidence type="ECO:0000256" key="8">
    <source>
        <dbReference type="ARBA" id="ARBA00038436"/>
    </source>
</evidence>
<dbReference type="STRING" id="44576.SAMN05421881_10566"/>
<evidence type="ECO:0000256" key="3">
    <source>
        <dbReference type="ARBA" id="ARBA00022475"/>
    </source>
</evidence>
<sequence length="203" mass="22471">MRLPTDRAHDSGRPLGGLQVNLLRKFEQLAGKLSGAAGWLAGWLCVLMIAVVFIDVIARYLFHGGSMAMQELEWHLFAAVFLLGAAYTVREDANVRVDVVYTRLAPRRKAIVDICGHSLFVIPMCALILYSAWDFVGYSYHLQEVSNDPGGLPYRFAFKALLPIGYGLVLIQSLAIVSRNLRFLAGGPDPALIDHPPLHQEKL</sequence>
<accession>A0A1H3M3D6</accession>
<organism evidence="11 12">
    <name type="scientific">Nitrosomonas halophila</name>
    <dbReference type="NCBI Taxonomy" id="44576"/>
    <lineage>
        <taxon>Bacteria</taxon>
        <taxon>Pseudomonadati</taxon>
        <taxon>Pseudomonadota</taxon>
        <taxon>Betaproteobacteria</taxon>
        <taxon>Nitrosomonadales</taxon>
        <taxon>Nitrosomonadaceae</taxon>
        <taxon>Nitrosomonas</taxon>
    </lineage>
</organism>
<evidence type="ECO:0000313" key="12">
    <source>
        <dbReference type="Proteomes" id="UP000198640"/>
    </source>
</evidence>
<evidence type="ECO:0000259" key="10">
    <source>
        <dbReference type="Pfam" id="PF04290"/>
    </source>
</evidence>
<keyword evidence="4 9" id="KW-0997">Cell inner membrane</keyword>
<keyword evidence="7 9" id="KW-0472">Membrane</keyword>
<keyword evidence="5 9" id="KW-0812">Transmembrane</keyword>
<dbReference type="OrthoDB" id="9795655at2"/>
<keyword evidence="6 9" id="KW-1133">Transmembrane helix</keyword>
<feature type="transmembrane region" description="Helical" evidence="9">
    <location>
        <begin position="40"/>
        <end position="62"/>
    </location>
</feature>
<feature type="transmembrane region" description="Helical" evidence="9">
    <location>
        <begin position="156"/>
        <end position="177"/>
    </location>
</feature>
<dbReference type="AlphaFoldDB" id="A0A1H3M3D6"/>
<reference evidence="11 12" key="1">
    <citation type="submission" date="2016-10" db="EMBL/GenBank/DDBJ databases">
        <authorList>
            <person name="de Groot N.N."/>
        </authorList>
    </citation>
    <scope>NUCLEOTIDE SEQUENCE [LARGE SCALE GENOMIC DNA]</scope>
    <source>
        <strain evidence="11 12">Nm1</strain>
    </source>
</reference>
<evidence type="ECO:0000256" key="7">
    <source>
        <dbReference type="ARBA" id="ARBA00023136"/>
    </source>
</evidence>
<feature type="transmembrane region" description="Helical" evidence="9">
    <location>
        <begin position="110"/>
        <end position="133"/>
    </location>
</feature>
<dbReference type="GO" id="GO:0005886">
    <property type="term" value="C:plasma membrane"/>
    <property type="evidence" value="ECO:0007669"/>
    <property type="project" value="UniProtKB-SubCell"/>
</dbReference>
<keyword evidence="2 9" id="KW-0813">Transport</keyword>
<dbReference type="InterPro" id="IPR007387">
    <property type="entry name" value="TRAP_DctQ"/>
</dbReference>
<evidence type="ECO:0000313" key="11">
    <source>
        <dbReference type="EMBL" id="SDY71247.1"/>
    </source>
</evidence>
<evidence type="ECO:0000256" key="1">
    <source>
        <dbReference type="ARBA" id="ARBA00004429"/>
    </source>
</evidence>
<dbReference type="Pfam" id="PF04290">
    <property type="entry name" value="DctQ"/>
    <property type="match status" value="1"/>
</dbReference>
<comment type="subunit">
    <text evidence="9">The complex comprises the extracytoplasmic solute receptor protein and the two transmembrane proteins.</text>
</comment>
<evidence type="ECO:0000256" key="9">
    <source>
        <dbReference type="RuleBase" id="RU369079"/>
    </source>
</evidence>
<dbReference type="EMBL" id="FNOY01000056">
    <property type="protein sequence ID" value="SDY71247.1"/>
    <property type="molecule type" value="Genomic_DNA"/>
</dbReference>
<name>A0A1H3M3D6_9PROT</name>
<dbReference type="InterPro" id="IPR055348">
    <property type="entry name" value="DctQ"/>
</dbReference>
<keyword evidence="12" id="KW-1185">Reference proteome</keyword>
<feature type="transmembrane region" description="Helical" evidence="9">
    <location>
        <begin position="74"/>
        <end position="89"/>
    </location>
</feature>
<comment type="similarity">
    <text evidence="8 9">Belongs to the TRAP transporter small permease family.</text>
</comment>
<evidence type="ECO:0000256" key="5">
    <source>
        <dbReference type="ARBA" id="ARBA00022692"/>
    </source>
</evidence>
<dbReference type="Proteomes" id="UP000198640">
    <property type="component" value="Unassembled WGS sequence"/>
</dbReference>
<evidence type="ECO:0000256" key="2">
    <source>
        <dbReference type="ARBA" id="ARBA00022448"/>
    </source>
</evidence>
<comment type="subcellular location">
    <subcellularLocation>
        <location evidence="1 9">Cell inner membrane</location>
        <topology evidence="1 9">Multi-pass membrane protein</topology>
    </subcellularLocation>
</comment>
<keyword evidence="3" id="KW-1003">Cell membrane</keyword>
<evidence type="ECO:0000256" key="6">
    <source>
        <dbReference type="ARBA" id="ARBA00022989"/>
    </source>
</evidence>
<dbReference type="PANTHER" id="PTHR35011">
    <property type="entry name" value="2,3-DIKETO-L-GULONATE TRAP TRANSPORTER SMALL PERMEASE PROTEIN YIAM"/>
    <property type="match status" value="1"/>
</dbReference>
<dbReference type="GO" id="GO:0022857">
    <property type="term" value="F:transmembrane transporter activity"/>
    <property type="evidence" value="ECO:0007669"/>
    <property type="project" value="UniProtKB-UniRule"/>
</dbReference>
<comment type="function">
    <text evidence="9">Part of the tripartite ATP-independent periplasmic (TRAP) transport system.</text>
</comment>
<proteinExistence type="inferred from homology"/>
<feature type="domain" description="Tripartite ATP-independent periplasmic transporters DctQ component" evidence="10">
    <location>
        <begin position="48"/>
        <end position="182"/>
    </location>
</feature>
<gene>
    <name evidence="11" type="ORF">SAMN05421881_10566</name>
</gene>
<evidence type="ECO:0000256" key="4">
    <source>
        <dbReference type="ARBA" id="ARBA00022519"/>
    </source>
</evidence>
<dbReference type="PANTHER" id="PTHR35011:SF4">
    <property type="entry name" value="SLL1102 PROTEIN"/>
    <property type="match status" value="1"/>
</dbReference>
<protein>
    <recommendedName>
        <fullName evidence="9">TRAP transporter small permease protein</fullName>
    </recommendedName>
</protein>